<reference evidence="2" key="1">
    <citation type="submission" date="2020-01" db="EMBL/GenBank/DDBJ databases">
        <title>Phosphoaccumulans saitamaens gen. nov., sp. nov., a polyphosphate accumulating bacterium isolated from surface river water.</title>
        <authorList>
            <person name="Watanabe K."/>
            <person name="Suda W."/>
        </authorList>
    </citation>
    <scope>NUCLEOTIDE SEQUENCE [LARGE SCALE GENOMIC DNA]</scope>
    <source>
        <strain evidence="2">ICHIAU1</strain>
    </source>
</reference>
<dbReference type="Proteomes" id="UP000463961">
    <property type="component" value="Chromosome"/>
</dbReference>
<proteinExistence type="predicted"/>
<evidence type="ECO:0000313" key="2">
    <source>
        <dbReference type="Proteomes" id="UP000463961"/>
    </source>
</evidence>
<dbReference type="EMBL" id="AP022345">
    <property type="protein sequence ID" value="BBU69946.1"/>
    <property type="molecule type" value="Genomic_DNA"/>
</dbReference>
<dbReference type="InterPro" id="IPR007396">
    <property type="entry name" value="TR_PAI2-type"/>
</dbReference>
<sequence length="75" mass="8408">MELKCTAYQRFVKNAPADFIAAQLKAIVGIEIPILSIEGKWKINQNRQPADRQGVIDGLRAEQLCPSMLHMMEAP</sequence>
<dbReference type="PANTHER" id="PTHR35802">
    <property type="entry name" value="PROTEASE SYNTHASE AND SPORULATION PROTEIN PAI 2"/>
    <property type="match status" value="1"/>
</dbReference>
<accession>A0A679HTY2</accession>
<dbReference type="AlphaFoldDB" id="A0A679HTY2"/>
<dbReference type="RefSeq" id="WP_202930710.1">
    <property type="nucleotide sequence ID" value="NZ_AP019011.1"/>
</dbReference>
<dbReference type="SUPFAM" id="SSF50475">
    <property type="entry name" value="FMN-binding split barrel"/>
    <property type="match status" value="1"/>
</dbReference>
<dbReference type="InterPro" id="IPR012349">
    <property type="entry name" value="Split_barrel_FMN-bd"/>
</dbReference>
<organism evidence="1 2">
    <name type="scientific">Fluviibacter phosphoraccumulans</name>
    <dbReference type="NCBI Taxonomy" id="1751046"/>
    <lineage>
        <taxon>Bacteria</taxon>
        <taxon>Pseudomonadati</taxon>
        <taxon>Pseudomonadota</taxon>
        <taxon>Betaproteobacteria</taxon>
        <taxon>Rhodocyclales</taxon>
        <taxon>Fluviibacteraceae</taxon>
        <taxon>Fluviibacter</taxon>
    </lineage>
</organism>
<evidence type="ECO:0000313" key="1">
    <source>
        <dbReference type="EMBL" id="BBU69946.1"/>
    </source>
</evidence>
<name>A0A679HTY2_9RHOO</name>
<keyword evidence="2" id="KW-1185">Reference proteome</keyword>
<dbReference type="PANTHER" id="PTHR35802:SF1">
    <property type="entry name" value="PROTEASE SYNTHASE AND SPORULATION PROTEIN PAI 2"/>
    <property type="match status" value="1"/>
</dbReference>
<protein>
    <submittedName>
        <fullName evidence="1">Uncharacterized protein</fullName>
    </submittedName>
</protein>
<gene>
    <name evidence="1" type="ORF">ICHIAU1_22290</name>
</gene>
<dbReference type="Gene3D" id="2.30.110.10">
    <property type="entry name" value="Electron Transport, Fmn-binding Protein, Chain A"/>
    <property type="match status" value="1"/>
</dbReference>